<evidence type="ECO:0000313" key="1">
    <source>
        <dbReference type="EMBL" id="GEO97113.1"/>
    </source>
</evidence>
<comment type="caution">
    <text evidence="1">The sequence shown here is derived from an EMBL/GenBank/DDBJ whole genome shotgun (WGS) entry which is preliminary data.</text>
</comment>
<name>A0A512IHB2_9MICC</name>
<dbReference type="AlphaFoldDB" id="A0A512IHB2"/>
<dbReference type="Proteomes" id="UP000321103">
    <property type="component" value="Unassembled WGS sequence"/>
</dbReference>
<protein>
    <submittedName>
        <fullName evidence="1">Uncharacterized protein</fullName>
    </submittedName>
</protein>
<sequence>MEEWHGLLDESAVVEVTDKVDVDAITCLQHGAVLHEDWDWAGDGVGAGYGSGAFRRRLWAGVRPRGGQPGRGEHMPGGRPDLVRSVVRCRRGVFSAWNAYGSPTAEAGRGRLEPEVLEVSVSSRAGWVWDGSFGRSRAGGTVRWAAVKSPGWCGSLGAAL</sequence>
<accession>A0A512IHB2</accession>
<organism evidence="1 2">
    <name type="scientific">Kocuria turfanensis</name>
    <dbReference type="NCBI Taxonomy" id="388357"/>
    <lineage>
        <taxon>Bacteria</taxon>
        <taxon>Bacillati</taxon>
        <taxon>Actinomycetota</taxon>
        <taxon>Actinomycetes</taxon>
        <taxon>Micrococcales</taxon>
        <taxon>Micrococcaceae</taxon>
        <taxon>Kocuria</taxon>
    </lineage>
</organism>
<reference evidence="1 2" key="1">
    <citation type="submission" date="2019-07" db="EMBL/GenBank/DDBJ databases">
        <title>Whole genome shotgun sequence of Kocuria turfanensis NBRC 107627.</title>
        <authorList>
            <person name="Hosoyama A."/>
            <person name="Uohara A."/>
            <person name="Ohji S."/>
            <person name="Ichikawa N."/>
        </authorList>
    </citation>
    <scope>NUCLEOTIDE SEQUENCE [LARGE SCALE GENOMIC DNA]</scope>
    <source>
        <strain evidence="1 2">NBRC 107627</strain>
    </source>
</reference>
<keyword evidence="2" id="KW-1185">Reference proteome</keyword>
<dbReference type="EMBL" id="BJZS01000106">
    <property type="protein sequence ID" value="GEO97113.1"/>
    <property type="molecule type" value="Genomic_DNA"/>
</dbReference>
<gene>
    <name evidence="1" type="ORF">KTU01_32360</name>
</gene>
<evidence type="ECO:0000313" key="2">
    <source>
        <dbReference type="Proteomes" id="UP000321103"/>
    </source>
</evidence>
<proteinExistence type="predicted"/>